<dbReference type="InterPro" id="IPR038062">
    <property type="entry name" value="ScdA-like_N_sf"/>
</dbReference>
<evidence type="ECO:0000313" key="3">
    <source>
        <dbReference type="Proteomes" id="UP000611629"/>
    </source>
</evidence>
<dbReference type="InterPro" id="IPR015077">
    <property type="entry name" value="DUF1858"/>
</dbReference>
<evidence type="ECO:0000259" key="1">
    <source>
        <dbReference type="Pfam" id="PF08984"/>
    </source>
</evidence>
<gene>
    <name evidence="2" type="ORF">HZF24_00105</name>
</gene>
<name>A0A974GUY8_SEDHY</name>
<reference evidence="2" key="1">
    <citation type="submission" date="2020-07" db="EMBL/GenBank/DDBJ databases">
        <title>Genomic analysis of a strain of Sedimentibacter Hydroxybenzoicus DSM7310.</title>
        <authorList>
            <person name="Ma S."/>
        </authorList>
    </citation>
    <scope>NUCLEOTIDE SEQUENCE</scope>
    <source>
        <strain evidence="2">DSM 7310</strain>
    </source>
</reference>
<feature type="domain" description="DUF1858" evidence="1">
    <location>
        <begin position="5"/>
        <end position="62"/>
    </location>
</feature>
<dbReference type="SUPFAM" id="SSF140683">
    <property type="entry name" value="SP0561-like"/>
    <property type="match status" value="1"/>
</dbReference>
<evidence type="ECO:0000313" key="2">
    <source>
        <dbReference type="EMBL" id="NYB72535.1"/>
    </source>
</evidence>
<comment type="caution">
    <text evidence="2">The sequence shown here is derived from an EMBL/GenBank/DDBJ whole genome shotgun (WGS) entry which is preliminary data.</text>
</comment>
<dbReference type="AlphaFoldDB" id="A0A974GUY8"/>
<dbReference type="RefSeq" id="WP_179236225.1">
    <property type="nucleotide sequence ID" value="NZ_JACBNQ010000001.1"/>
</dbReference>
<dbReference type="Pfam" id="PF08984">
    <property type="entry name" value="DUF1858"/>
    <property type="match status" value="1"/>
</dbReference>
<sequence>MSKVIDISKSVYELCREYPELQEILASIGFKDITLPGMINTAGRIMTLTKGSKAKGIPMEKIKEKLIQRGFEIKE</sequence>
<dbReference type="Gene3D" id="1.10.3910.10">
    <property type="entry name" value="SP0561-like"/>
    <property type="match status" value="1"/>
</dbReference>
<dbReference type="EMBL" id="JACBNQ010000001">
    <property type="protein sequence ID" value="NYB72535.1"/>
    <property type="molecule type" value="Genomic_DNA"/>
</dbReference>
<keyword evidence="3" id="KW-1185">Reference proteome</keyword>
<organism evidence="2 3">
    <name type="scientific">Sedimentibacter hydroxybenzoicus DSM 7310</name>
    <dbReference type="NCBI Taxonomy" id="1123245"/>
    <lineage>
        <taxon>Bacteria</taxon>
        <taxon>Bacillati</taxon>
        <taxon>Bacillota</taxon>
        <taxon>Tissierellia</taxon>
        <taxon>Sedimentibacter</taxon>
    </lineage>
</organism>
<dbReference type="Proteomes" id="UP000611629">
    <property type="component" value="Unassembled WGS sequence"/>
</dbReference>
<proteinExistence type="predicted"/>
<accession>A0A974GUY8</accession>
<protein>
    <submittedName>
        <fullName evidence="2">DUF1858 domain-containing protein</fullName>
    </submittedName>
</protein>